<evidence type="ECO:0000313" key="2">
    <source>
        <dbReference type="Proteomes" id="UP000305881"/>
    </source>
</evidence>
<dbReference type="InterPro" id="IPR045397">
    <property type="entry name" value="TumE-like"/>
</dbReference>
<keyword evidence="2" id="KW-1185">Reference proteome</keyword>
<reference evidence="2" key="1">
    <citation type="journal article" date="2019" name="J. Bacteriol.">
        <title>A Mutagenic Screen Identifies a TonB-Dependent Receptor Required for the Lanthanide Metal Switch in the Type I Methanotroph 'Methylotuvimicrobium buryatense' 5GB1C.</title>
        <authorList>
            <person name="Groom J.D."/>
            <person name="Ford S.M."/>
            <person name="Pesesky M.W."/>
            <person name="Lidstrom M.E."/>
        </authorList>
    </citation>
    <scope>NUCLEOTIDE SEQUENCE [LARGE SCALE GENOMIC DNA]</scope>
    <source>
        <strain evidence="2">5GB1C</strain>
    </source>
</reference>
<dbReference type="KEGG" id="mbur:EQU24_11925"/>
<evidence type="ECO:0000313" key="1">
    <source>
        <dbReference type="EMBL" id="QCW82872.1"/>
    </source>
</evidence>
<name>A0A4P9UNC7_METBY</name>
<gene>
    <name evidence="1" type="ORF">EQU24_11925</name>
</gene>
<dbReference type="Pfam" id="PF20126">
    <property type="entry name" value="TumE"/>
    <property type="match status" value="1"/>
</dbReference>
<accession>A0A4P9UNC7</accession>
<dbReference type="STRING" id="675511.GCA_000341735_00656"/>
<dbReference type="AlphaFoldDB" id="A0A4P9UNC7"/>
<dbReference type="OrthoDB" id="7451512at2"/>
<organism evidence="1 2">
    <name type="scientific">Methylotuvimicrobium buryatense</name>
    <name type="common">Methylomicrobium buryatense</name>
    <dbReference type="NCBI Taxonomy" id="95641"/>
    <lineage>
        <taxon>Bacteria</taxon>
        <taxon>Pseudomonadati</taxon>
        <taxon>Pseudomonadota</taxon>
        <taxon>Gammaproteobacteria</taxon>
        <taxon>Methylococcales</taxon>
        <taxon>Methylococcaceae</taxon>
        <taxon>Methylotuvimicrobium</taxon>
    </lineage>
</organism>
<dbReference type="Proteomes" id="UP000305881">
    <property type="component" value="Chromosome"/>
</dbReference>
<sequence>MQYMKTKAEPVLNEKVVLGEWTVQMVIWRLAAPVVGSDHLYKYRLYCGRNGQCRLRYDNERGKGDHIHDGENERPYWFTDYETLISDFRSDVRRVMEREQ</sequence>
<dbReference type="EMBL" id="CP035467">
    <property type="protein sequence ID" value="QCW82872.1"/>
    <property type="molecule type" value="Genomic_DNA"/>
</dbReference>
<proteinExistence type="predicted"/>
<protein>
    <submittedName>
        <fullName evidence="1">Uncharacterized protein</fullName>
    </submittedName>
</protein>